<dbReference type="InterPro" id="IPR029058">
    <property type="entry name" value="AB_hydrolase_fold"/>
</dbReference>
<protein>
    <submittedName>
        <fullName evidence="3">Prolyl oligopeptidase family serine peptidase</fullName>
    </submittedName>
</protein>
<reference evidence="3 4" key="1">
    <citation type="submission" date="2020-01" db="EMBL/GenBank/DDBJ databases">
        <authorList>
            <person name="Deng T."/>
        </authorList>
    </citation>
    <scope>NUCLEOTIDE SEQUENCE [LARGE SCALE GENOMIC DNA]</scope>
    <source>
        <strain evidence="3 4">5221</strain>
    </source>
</reference>
<dbReference type="EMBL" id="WWEQ01000036">
    <property type="protein sequence ID" value="MYM20109.1"/>
    <property type="molecule type" value="Genomic_DNA"/>
</dbReference>
<dbReference type="SUPFAM" id="SSF53474">
    <property type="entry name" value="alpha/beta-Hydrolases"/>
    <property type="match status" value="1"/>
</dbReference>
<dbReference type="InterPro" id="IPR001375">
    <property type="entry name" value="Peptidase_S9_cat"/>
</dbReference>
<evidence type="ECO:0000313" key="4">
    <source>
        <dbReference type="Proteomes" id="UP000469215"/>
    </source>
</evidence>
<evidence type="ECO:0000313" key="3">
    <source>
        <dbReference type="EMBL" id="MYM20109.1"/>
    </source>
</evidence>
<dbReference type="SUPFAM" id="SSF69304">
    <property type="entry name" value="Tricorn protease N-terminal domain"/>
    <property type="match status" value="1"/>
</dbReference>
<sequence length="655" mass="69562">MRPADVPLIATAADPVDTDSGPLFVLRRPDLETDSYPSQVFRAAPETVRVSHGWADFGLQRAADAPVWGLLRAEAPGQAPQLHVGEHPGAVRRVSDFHLGVSAFALSADGRTALAVARIPEAGRYGTDPDVGPAAEAPRRIVHSDYLANGLGYLRDRPAQAFRIDLSEPGEELTGLLGGTATAPALALAWPGADVADPQLRPDGTASAIAAVAHGAQTPDLRSTVWLLDEQTARPLDLGDLAVSAHRWIDDTRLAFLASDRSARPTDFVAQLGGLFLHDTATGATVRLTDPDDIDLGGPLRIHDGRAWALLTEDGGVRAVALDLPAGLDGAPCLGRGDLEPLTPADHVVTGFDPTGGRLVWTAETPERTAAVFAAAAAGSADTKPAARQLWAATAPTDIAMPRRLVAQGAGGEVHGWLAVPPGEGPFPVILNIHGGPFAQYTHALFDETQVLTGAGYAVVYANPRGSAGRGRAWGKAVQGDFAEPAAADVLAVLDAALDADERLDRARLGVQGGSYGGYLTAMVIGSDHRFRAAIIERGYLVPHSFTGTSDIGTYFSEEYTGADPARIRAQSPLRAIKGTRTPALVMHSEQDLRCPLEQGQQMYLALQRAGVETEMLVFPGENHELSRSGRPRHRVQRFEAILQWWRRFLPADRG</sequence>
<dbReference type="Pfam" id="PF00326">
    <property type="entry name" value="Peptidase_S9"/>
    <property type="match status" value="1"/>
</dbReference>
<dbReference type="AlphaFoldDB" id="A0A6N9H813"/>
<keyword evidence="1" id="KW-0378">Hydrolase</keyword>
<dbReference type="PANTHER" id="PTHR42776:SF27">
    <property type="entry name" value="DIPEPTIDYL PEPTIDASE FAMILY MEMBER 6"/>
    <property type="match status" value="1"/>
</dbReference>
<gene>
    <name evidence="3" type="ORF">GSY69_09055</name>
</gene>
<accession>A0A6N9H813</accession>
<keyword evidence="4" id="KW-1185">Reference proteome</keyword>
<dbReference type="GO" id="GO:0004252">
    <property type="term" value="F:serine-type endopeptidase activity"/>
    <property type="evidence" value="ECO:0007669"/>
    <property type="project" value="TreeGrafter"/>
</dbReference>
<name>A0A6N9H813_9MICO</name>
<dbReference type="GO" id="GO:0006508">
    <property type="term" value="P:proteolysis"/>
    <property type="evidence" value="ECO:0007669"/>
    <property type="project" value="InterPro"/>
</dbReference>
<feature type="domain" description="Peptidase S9 prolyl oligopeptidase catalytic" evidence="2">
    <location>
        <begin position="447"/>
        <end position="649"/>
    </location>
</feature>
<comment type="caution">
    <text evidence="3">The sequence shown here is derived from an EMBL/GenBank/DDBJ whole genome shotgun (WGS) entry which is preliminary data.</text>
</comment>
<dbReference type="Gene3D" id="3.40.50.1820">
    <property type="entry name" value="alpha/beta hydrolase"/>
    <property type="match status" value="1"/>
</dbReference>
<dbReference type="RefSeq" id="WP_160953532.1">
    <property type="nucleotide sequence ID" value="NZ_WWEQ01000036.1"/>
</dbReference>
<proteinExistence type="predicted"/>
<evidence type="ECO:0000256" key="1">
    <source>
        <dbReference type="ARBA" id="ARBA00022801"/>
    </source>
</evidence>
<organism evidence="3 4">
    <name type="scientific">Brevibacterium rongguiense</name>
    <dbReference type="NCBI Taxonomy" id="2695267"/>
    <lineage>
        <taxon>Bacteria</taxon>
        <taxon>Bacillati</taxon>
        <taxon>Actinomycetota</taxon>
        <taxon>Actinomycetes</taxon>
        <taxon>Micrococcales</taxon>
        <taxon>Brevibacteriaceae</taxon>
        <taxon>Brevibacterium</taxon>
    </lineage>
</organism>
<evidence type="ECO:0000259" key="2">
    <source>
        <dbReference type="Pfam" id="PF00326"/>
    </source>
</evidence>
<dbReference type="PANTHER" id="PTHR42776">
    <property type="entry name" value="SERINE PEPTIDASE S9 FAMILY MEMBER"/>
    <property type="match status" value="1"/>
</dbReference>
<dbReference type="Proteomes" id="UP000469215">
    <property type="component" value="Unassembled WGS sequence"/>
</dbReference>